<evidence type="ECO:0000313" key="3">
    <source>
        <dbReference type="EMBL" id="KAF2289676.1"/>
    </source>
</evidence>
<dbReference type="PRINTS" id="PR00081">
    <property type="entry name" value="GDHRDH"/>
</dbReference>
<evidence type="ECO:0008006" key="5">
    <source>
        <dbReference type="Google" id="ProtNLM"/>
    </source>
</evidence>
<gene>
    <name evidence="3" type="ORF">GH714_037889</name>
</gene>
<dbReference type="PRINTS" id="PR00080">
    <property type="entry name" value="SDRFAMILY"/>
</dbReference>
<dbReference type="PANTHER" id="PTHR43180">
    <property type="entry name" value="3-OXOACYL-(ACYL-CARRIER-PROTEIN) REDUCTASE (AFU_ORTHOLOGUE AFUA_6G11210)"/>
    <property type="match status" value="1"/>
</dbReference>
<comment type="similarity">
    <text evidence="1">Belongs to the short-chain dehydrogenases/reductases (SDR) family.</text>
</comment>
<keyword evidence="2" id="KW-0560">Oxidoreductase</keyword>
<reference evidence="3 4" key="1">
    <citation type="journal article" date="2020" name="Mol. Plant">
        <title>The Chromosome-Based Rubber Tree Genome Provides New Insights into Spurge Genome Evolution and Rubber Biosynthesis.</title>
        <authorList>
            <person name="Liu J."/>
            <person name="Shi C."/>
            <person name="Shi C.C."/>
            <person name="Li W."/>
            <person name="Zhang Q.J."/>
            <person name="Zhang Y."/>
            <person name="Li K."/>
            <person name="Lu H.F."/>
            <person name="Shi C."/>
            <person name="Zhu S.T."/>
            <person name="Xiao Z.Y."/>
            <person name="Nan H."/>
            <person name="Yue Y."/>
            <person name="Zhu X.G."/>
            <person name="Wu Y."/>
            <person name="Hong X.N."/>
            <person name="Fan G.Y."/>
            <person name="Tong Y."/>
            <person name="Zhang D."/>
            <person name="Mao C.L."/>
            <person name="Liu Y.L."/>
            <person name="Hao S.J."/>
            <person name="Liu W.Q."/>
            <person name="Lv M.Q."/>
            <person name="Zhang H.B."/>
            <person name="Liu Y."/>
            <person name="Hu-Tang G.R."/>
            <person name="Wang J.P."/>
            <person name="Wang J.H."/>
            <person name="Sun Y.H."/>
            <person name="Ni S.B."/>
            <person name="Chen W.B."/>
            <person name="Zhang X.C."/>
            <person name="Jiao Y.N."/>
            <person name="Eichler E.E."/>
            <person name="Li G.H."/>
            <person name="Liu X."/>
            <person name="Gao L.Z."/>
        </authorList>
    </citation>
    <scope>NUCLEOTIDE SEQUENCE [LARGE SCALE GENOMIC DNA]</scope>
    <source>
        <strain evidence="4">cv. GT1</strain>
        <tissue evidence="3">Leaf</tissue>
    </source>
</reference>
<dbReference type="Proteomes" id="UP000467840">
    <property type="component" value="Chromosome 8"/>
</dbReference>
<organism evidence="3 4">
    <name type="scientific">Hevea brasiliensis</name>
    <name type="common">Para rubber tree</name>
    <name type="synonym">Siphonia brasiliensis</name>
    <dbReference type="NCBI Taxonomy" id="3981"/>
    <lineage>
        <taxon>Eukaryota</taxon>
        <taxon>Viridiplantae</taxon>
        <taxon>Streptophyta</taxon>
        <taxon>Embryophyta</taxon>
        <taxon>Tracheophyta</taxon>
        <taxon>Spermatophyta</taxon>
        <taxon>Magnoliopsida</taxon>
        <taxon>eudicotyledons</taxon>
        <taxon>Gunneridae</taxon>
        <taxon>Pentapetalae</taxon>
        <taxon>rosids</taxon>
        <taxon>fabids</taxon>
        <taxon>Malpighiales</taxon>
        <taxon>Euphorbiaceae</taxon>
        <taxon>Crotonoideae</taxon>
        <taxon>Micrandreae</taxon>
        <taxon>Hevea</taxon>
    </lineage>
</organism>
<dbReference type="FunFam" id="3.40.50.720:FF:000084">
    <property type="entry name" value="Short-chain dehydrogenase reductase"/>
    <property type="match status" value="1"/>
</dbReference>
<protein>
    <recommendedName>
        <fullName evidence="5">Tropinone reductase-like 1</fullName>
    </recommendedName>
</protein>
<keyword evidence="4" id="KW-1185">Reference proteome</keyword>
<sequence>MAVSSVMASPISGWRVCIEVFKDGTRYGTEKLEGKVAIVTGGASGIGASTVQLFQEHGAEVMIADIQDELGQAIADKLGKNVSYIHCDVSNEDDIIKLVDTTISKYGKLDVMYNNAGLMERPLGTILDSKRSDLEHILGVNLIGAFLGAKHAARVMIPQRKGCILFTASVCTSIAGLSTHSYAASKYGIWGLARNLTPELGQYGIRVNCVSPYGLVSGMTGITSEADRRKVEVYLSEMGNLKGQILRADGVAQAALYLASDEAYYVSGLNLVVDGGFSVVNPSKHLGASNRPILKN</sequence>
<comment type="caution">
    <text evidence="3">The sequence shown here is derived from an EMBL/GenBank/DDBJ whole genome shotgun (WGS) entry which is preliminary data.</text>
</comment>
<dbReference type="AlphaFoldDB" id="A0A6A6KNN1"/>
<dbReference type="Pfam" id="PF13561">
    <property type="entry name" value="adh_short_C2"/>
    <property type="match status" value="1"/>
</dbReference>
<accession>A0A6A6KNN1</accession>
<dbReference type="SUPFAM" id="SSF51735">
    <property type="entry name" value="NAD(P)-binding Rossmann-fold domains"/>
    <property type="match status" value="1"/>
</dbReference>
<dbReference type="PANTHER" id="PTHR43180:SF37">
    <property type="entry name" value="TROPINONE REDUCTASE-LIKE 2"/>
    <property type="match status" value="1"/>
</dbReference>
<dbReference type="InterPro" id="IPR002347">
    <property type="entry name" value="SDR_fam"/>
</dbReference>
<evidence type="ECO:0000256" key="1">
    <source>
        <dbReference type="ARBA" id="ARBA00006484"/>
    </source>
</evidence>
<proteinExistence type="inferred from homology"/>
<dbReference type="InterPro" id="IPR036291">
    <property type="entry name" value="NAD(P)-bd_dom_sf"/>
</dbReference>
<name>A0A6A6KNN1_HEVBR</name>
<dbReference type="Gene3D" id="3.40.50.720">
    <property type="entry name" value="NAD(P)-binding Rossmann-like Domain"/>
    <property type="match status" value="1"/>
</dbReference>
<dbReference type="GO" id="GO:0016491">
    <property type="term" value="F:oxidoreductase activity"/>
    <property type="evidence" value="ECO:0007669"/>
    <property type="project" value="UniProtKB-KW"/>
</dbReference>
<dbReference type="EMBL" id="JAAGAX010000016">
    <property type="protein sequence ID" value="KAF2289676.1"/>
    <property type="molecule type" value="Genomic_DNA"/>
</dbReference>
<evidence type="ECO:0000313" key="4">
    <source>
        <dbReference type="Proteomes" id="UP000467840"/>
    </source>
</evidence>
<evidence type="ECO:0000256" key="2">
    <source>
        <dbReference type="ARBA" id="ARBA00023002"/>
    </source>
</evidence>